<evidence type="ECO:0000313" key="2">
    <source>
        <dbReference type="Proteomes" id="UP001233999"/>
    </source>
</evidence>
<dbReference type="AlphaFoldDB" id="A0AAD7ZAE6"/>
<reference evidence="1" key="2">
    <citation type="submission" date="2023-05" db="EMBL/GenBank/DDBJ databases">
        <authorList>
            <person name="Fouks B."/>
        </authorList>
    </citation>
    <scope>NUCLEOTIDE SEQUENCE</scope>
    <source>
        <strain evidence="1">Stay&amp;Tobe</strain>
        <tissue evidence="1">Testes</tissue>
    </source>
</reference>
<organism evidence="1 2">
    <name type="scientific">Diploptera punctata</name>
    <name type="common">Pacific beetle cockroach</name>
    <dbReference type="NCBI Taxonomy" id="6984"/>
    <lineage>
        <taxon>Eukaryota</taxon>
        <taxon>Metazoa</taxon>
        <taxon>Ecdysozoa</taxon>
        <taxon>Arthropoda</taxon>
        <taxon>Hexapoda</taxon>
        <taxon>Insecta</taxon>
        <taxon>Pterygota</taxon>
        <taxon>Neoptera</taxon>
        <taxon>Polyneoptera</taxon>
        <taxon>Dictyoptera</taxon>
        <taxon>Blattodea</taxon>
        <taxon>Blaberoidea</taxon>
        <taxon>Blaberidae</taxon>
        <taxon>Diplopterinae</taxon>
        <taxon>Diploptera</taxon>
    </lineage>
</organism>
<keyword evidence="2" id="KW-1185">Reference proteome</keyword>
<sequence length="53" mass="6180">QMDFLYPSKLNSMKLSTFSNPIIKIYICFITNVRIQITFSIINKSNCSFKLSK</sequence>
<feature type="non-terminal residue" evidence="1">
    <location>
        <position position="1"/>
    </location>
</feature>
<comment type="caution">
    <text evidence="1">The sequence shown here is derived from an EMBL/GenBank/DDBJ whole genome shotgun (WGS) entry which is preliminary data.</text>
</comment>
<gene>
    <name evidence="1" type="ORF">L9F63_025353</name>
</gene>
<dbReference type="Proteomes" id="UP001233999">
    <property type="component" value="Unassembled WGS sequence"/>
</dbReference>
<reference evidence="1" key="1">
    <citation type="journal article" date="2023" name="IScience">
        <title>Live-bearing cockroach genome reveals convergent evolutionary mechanisms linked to viviparity in insects and beyond.</title>
        <authorList>
            <person name="Fouks B."/>
            <person name="Harrison M.C."/>
            <person name="Mikhailova A.A."/>
            <person name="Marchal E."/>
            <person name="English S."/>
            <person name="Carruthers M."/>
            <person name="Jennings E.C."/>
            <person name="Chiamaka E.L."/>
            <person name="Frigard R.A."/>
            <person name="Pippel M."/>
            <person name="Attardo G.M."/>
            <person name="Benoit J.B."/>
            <person name="Bornberg-Bauer E."/>
            <person name="Tobe S.S."/>
        </authorList>
    </citation>
    <scope>NUCLEOTIDE SEQUENCE</scope>
    <source>
        <strain evidence="1">Stay&amp;Tobe</strain>
    </source>
</reference>
<dbReference type="EMBL" id="JASPKZ010009430">
    <property type="protein sequence ID" value="KAJ9576750.1"/>
    <property type="molecule type" value="Genomic_DNA"/>
</dbReference>
<name>A0AAD7ZAE6_DIPPU</name>
<accession>A0AAD7ZAE6</accession>
<proteinExistence type="predicted"/>
<protein>
    <submittedName>
        <fullName evidence="1">Uncharacterized protein</fullName>
    </submittedName>
</protein>
<feature type="non-terminal residue" evidence="1">
    <location>
        <position position="53"/>
    </location>
</feature>
<evidence type="ECO:0000313" key="1">
    <source>
        <dbReference type="EMBL" id="KAJ9576750.1"/>
    </source>
</evidence>